<dbReference type="Gene3D" id="3.90.550.10">
    <property type="entry name" value="Spore Coat Polysaccharide Biosynthesis Protein SpsA, Chain A"/>
    <property type="match status" value="1"/>
</dbReference>
<reference evidence="2 3" key="1">
    <citation type="submission" date="2019-03" db="EMBL/GenBank/DDBJ databases">
        <title>Cohnella endophytica sp. nov., a novel endophytic bacterium isolated from bark of Sonneratia apetala.</title>
        <authorList>
            <person name="Tuo L."/>
        </authorList>
    </citation>
    <scope>NUCLEOTIDE SEQUENCE [LARGE SCALE GENOMIC DNA]</scope>
    <source>
        <strain evidence="2 3">CCTCC AB 208254</strain>
    </source>
</reference>
<dbReference type="InterPro" id="IPR029044">
    <property type="entry name" value="Nucleotide-diphossugar_trans"/>
</dbReference>
<dbReference type="CDD" id="cd02511">
    <property type="entry name" value="Beta4Glucosyltransferase"/>
    <property type="match status" value="1"/>
</dbReference>
<dbReference type="InterPro" id="IPR011990">
    <property type="entry name" value="TPR-like_helical_dom_sf"/>
</dbReference>
<accession>A0A4Y8LTQ0</accession>
<evidence type="ECO:0000313" key="2">
    <source>
        <dbReference type="EMBL" id="TFE24966.1"/>
    </source>
</evidence>
<dbReference type="Pfam" id="PF00535">
    <property type="entry name" value="Glycos_transf_2"/>
    <property type="match status" value="1"/>
</dbReference>
<proteinExistence type="predicted"/>
<keyword evidence="3" id="KW-1185">Reference proteome</keyword>
<dbReference type="GO" id="GO:0016740">
    <property type="term" value="F:transferase activity"/>
    <property type="evidence" value="ECO:0007669"/>
    <property type="project" value="UniProtKB-KW"/>
</dbReference>
<protein>
    <submittedName>
        <fullName evidence="2">Glycosyltransferase family 2 protein</fullName>
    </submittedName>
</protein>
<feature type="domain" description="Glycosyltransferase 2-like" evidence="1">
    <location>
        <begin position="7"/>
        <end position="93"/>
    </location>
</feature>
<dbReference type="SUPFAM" id="SSF48452">
    <property type="entry name" value="TPR-like"/>
    <property type="match status" value="1"/>
</dbReference>
<dbReference type="PANTHER" id="PTHR43630">
    <property type="entry name" value="POLY-BETA-1,6-N-ACETYL-D-GLUCOSAMINE SYNTHASE"/>
    <property type="match status" value="1"/>
</dbReference>
<dbReference type="OrthoDB" id="9815923at2"/>
<dbReference type="SUPFAM" id="SSF53448">
    <property type="entry name" value="Nucleotide-diphospho-sugar transferases"/>
    <property type="match status" value="1"/>
</dbReference>
<dbReference type="Proteomes" id="UP000297900">
    <property type="component" value="Unassembled WGS sequence"/>
</dbReference>
<gene>
    <name evidence="2" type="ORF">E2980_14490</name>
</gene>
<dbReference type="AlphaFoldDB" id="A0A4Y8LTQ0"/>
<dbReference type="PANTHER" id="PTHR43630:SF2">
    <property type="entry name" value="GLYCOSYLTRANSFERASE"/>
    <property type="match status" value="1"/>
</dbReference>
<dbReference type="EMBL" id="SOMN01000021">
    <property type="protein sequence ID" value="TFE24966.1"/>
    <property type="molecule type" value="Genomic_DNA"/>
</dbReference>
<dbReference type="RefSeq" id="WP_135152914.1">
    <property type="nucleotide sequence ID" value="NZ_SOMN01000021.1"/>
</dbReference>
<evidence type="ECO:0000313" key="3">
    <source>
        <dbReference type="Proteomes" id="UP000297900"/>
    </source>
</evidence>
<evidence type="ECO:0000259" key="1">
    <source>
        <dbReference type="Pfam" id="PF00535"/>
    </source>
</evidence>
<name>A0A4Y8LTQ0_9BACL</name>
<organism evidence="2 3">
    <name type="scientific">Cohnella luojiensis</name>
    <dbReference type="NCBI Taxonomy" id="652876"/>
    <lineage>
        <taxon>Bacteria</taxon>
        <taxon>Bacillati</taxon>
        <taxon>Bacillota</taxon>
        <taxon>Bacilli</taxon>
        <taxon>Bacillales</taxon>
        <taxon>Paenibacillaceae</taxon>
        <taxon>Cohnella</taxon>
    </lineage>
</organism>
<keyword evidence="2" id="KW-0808">Transferase</keyword>
<sequence>MNLITISLCMIVRNEENNIARCLDSVSDLVDEINIVDTGSTDRTKEVVSAYTDRIFDFEWIDDFAAARNFSFRHATKEYILWLDADDFLLDKDREAFRSLKATLNPFYDSVLMDYAVSRDAYGNTLLFTRRNRLVKRSQQFRWVYPVHEVLLVGGNLLISEIEITHGPNREKKDPKRNLKIIEKHSEPEHNIEDSRYHYYYANELMDTGQLEEAIVLYESFLLRDEAYFEDQVTACGYLAHCYRTKGEHKRELHYLFRTFEFDLPRADYCCRIGLWYQERQDYDKAVYWYETALRHEIPKHVFGLMNKSCWTWAPHVQLMICYGKLALLEKAYEHNLKALDYLKGDGNLLQNKKQLEEAMRMPINTRPDSSDGFGKKN</sequence>
<comment type="caution">
    <text evidence="2">The sequence shown here is derived from an EMBL/GenBank/DDBJ whole genome shotgun (WGS) entry which is preliminary data.</text>
</comment>
<dbReference type="Gene3D" id="1.25.40.10">
    <property type="entry name" value="Tetratricopeptide repeat domain"/>
    <property type="match status" value="1"/>
</dbReference>
<dbReference type="InterPro" id="IPR001173">
    <property type="entry name" value="Glyco_trans_2-like"/>
</dbReference>